<evidence type="ECO:0000256" key="1">
    <source>
        <dbReference type="SAM" id="MobiDB-lite"/>
    </source>
</evidence>
<protein>
    <submittedName>
        <fullName evidence="2">Uncharacterized protein</fullName>
    </submittedName>
</protein>
<reference evidence="3" key="1">
    <citation type="journal article" date="2017" name="Nat. Commun.">
        <title>The asparagus genome sheds light on the origin and evolution of a young Y chromosome.</title>
        <authorList>
            <person name="Harkess A."/>
            <person name="Zhou J."/>
            <person name="Xu C."/>
            <person name="Bowers J.E."/>
            <person name="Van der Hulst R."/>
            <person name="Ayyampalayam S."/>
            <person name="Mercati F."/>
            <person name="Riccardi P."/>
            <person name="McKain M.R."/>
            <person name="Kakrana A."/>
            <person name="Tang H."/>
            <person name="Ray J."/>
            <person name="Groenendijk J."/>
            <person name="Arikit S."/>
            <person name="Mathioni S.M."/>
            <person name="Nakano M."/>
            <person name="Shan H."/>
            <person name="Telgmann-Rauber A."/>
            <person name="Kanno A."/>
            <person name="Yue Z."/>
            <person name="Chen H."/>
            <person name="Li W."/>
            <person name="Chen Y."/>
            <person name="Xu X."/>
            <person name="Zhang Y."/>
            <person name="Luo S."/>
            <person name="Chen H."/>
            <person name="Gao J."/>
            <person name="Mao Z."/>
            <person name="Pires J.C."/>
            <person name="Luo M."/>
            <person name="Kudrna D."/>
            <person name="Wing R.A."/>
            <person name="Meyers B.C."/>
            <person name="Yi K."/>
            <person name="Kong H."/>
            <person name="Lavrijsen P."/>
            <person name="Sunseri F."/>
            <person name="Falavigna A."/>
            <person name="Ye Y."/>
            <person name="Leebens-Mack J.H."/>
            <person name="Chen G."/>
        </authorList>
    </citation>
    <scope>NUCLEOTIDE SEQUENCE [LARGE SCALE GENOMIC DNA]</scope>
    <source>
        <strain evidence="3">cv. DH0086</strain>
    </source>
</reference>
<dbReference type="Proteomes" id="UP000243459">
    <property type="component" value="Chromosome 6"/>
</dbReference>
<name>A0A5P1EQB1_ASPOF</name>
<proteinExistence type="predicted"/>
<dbReference type="EMBL" id="CM007386">
    <property type="protein sequence ID" value="ONK66741.1"/>
    <property type="molecule type" value="Genomic_DNA"/>
</dbReference>
<dbReference type="Gramene" id="ONK66741">
    <property type="protein sequence ID" value="ONK66741"/>
    <property type="gene ID" value="A4U43_C06F11470"/>
</dbReference>
<accession>A0A5P1EQB1</accession>
<keyword evidence="3" id="KW-1185">Reference proteome</keyword>
<feature type="region of interest" description="Disordered" evidence="1">
    <location>
        <begin position="1"/>
        <end position="26"/>
    </location>
</feature>
<evidence type="ECO:0000313" key="2">
    <source>
        <dbReference type="EMBL" id="ONK66741.1"/>
    </source>
</evidence>
<organism evidence="2 3">
    <name type="scientific">Asparagus officinalis</name>
    <name type="common">Garden asparagus</name>
    <dbReference type="NCBI Taxonomy" id="4686"/>
    <lineage>
        <taxon>Eukaryota</taxon>
        <taxon>Viridiplantae</taxon>
        <taxon>Streptophyta</taxon>
        <taxon>Embryophyta</taxon>
        <taxon>Tracheophyta</taxon>
        <taxon>Spermatophyta</taxon>
        <taxon>Magnoliopsida</taxon>
        <taxon>Liliopsida</taxon>
        <taxon>Asparagales</taxon>
        <taxon>Asparagaceae</taxon>
        <taxon>Asparagoideae</taxon>
        <taxon>Asparagus</taxon>
    </lineage>
</organism>
<gene>
    <name evidence="2" type="ORF">A4U43_C06F11470</name>
</gene>
<evidence type="ECO:0000313" key="3">
    <source>
        <dbReference type="Proteomes" id="UP000243459"/>
    </source>
</evidence>
<sequence>MHDSFDTQPNLVQSSRHSSGKFAPPATAAMQSGTIFMVGNGDAGFWNPSSDSSIKHHLQRESGRKARIEENNLSMDPELTELQTRSRLQEEEIMMLREQIVDACEL</sequence>
<feature type="compositionally biased region" description="Polar residues" evidence="1">
    <location>
        <begin position="1"/>
        <end position="17"/>
    </location>
</feature>
<dbReference type="AlphaFoldDB" id="A0A5P1EQB1"/>